<dbReference type="PANTHER" id="PTHR30537">
    <property type="entry name" value="HTH-TYPE TRANSCRIPTIONAL REGULATOR"/>
    <property type="match status" value="1"/>
</dbReference>
<dbReference type="InterPro" id="IPR058163">
    <property type="entry name" value="LysR-type_TF_proteobact-type"/>
</dbReference>
<dbReference type="Gene3D" id="3.40.190.290">
    <property type="match status" value="1"/>
</dbReference>
<reference evidence="9" key="1">
    <citation type="submission" date="2016-10" db="EMBL/GenBank/DDBJ databases">
        <title>Agrobacterium Ti plasmids: Classification based on T-DNA and Vir regions organization.</title>
        <authorList>
            <person name="Nabi N."/>
            <person name="Vial L."/>
            <person name="Ben Hafsa A."/>
            <person name="Chapulliot D."/>
            <person name="Berard A."/>
            <person name="Chauveau A."/>
            <person name="Le Paslier M.-C."/>
            <person name="Harzallah Skhiri F."/>
            <person name="Brunel D."/>
            <person name="Nesme X."/>
            <person name="Chaouachi M."/>
        </authorList>
    </citation>
    <scope>NUCLEOTIDE SEQUENCE</scope>
    <source>
        <plasmid evidence="9">pTi_GV3101</plasmid>
    </source>
</reference>
<dbReference type="SUPFAM" id="SSF46785">
    <property type="entry name" value="Winged helix' DNA-binding domain"/>
    <property type="match status" value="1"/>
</dbReference>
<dbReference type="Gene3D" id="1.10.10.10">
    <property type="entry name" value="Winged helix-like DNA-binding domain superfamily/Winged helix DNA-binding domain"/>
    <property type="match status" value="1"/>
</dbReference>
<keyword evidence="2" id="KW-0805">Transcription regulation</keyword>
<dbReference type="InterPro" id="IPR005119">
    <property type="entry name" value="LysR_subst-bd"/>
</dbReference>
<geneLocation type="plasmid" evidence="9">
    <name>pTi_GV3101</name>
</geneLocation>
<protein>
    <recommendedName>
        <fullName evidence="6">HTH-type transcriptional regulator TtuA</fullName>
    </recommendedName>
    <alternativeName>
        <fullName evidence="7">Tartrate utilization transcriptional regulator</fullName>
    </alternativeName>
</protein>
<evidence type="ECO:0000256" key="3">
    <source>
        <dbReference type="ARBA" id="ARBA00023125"/>
    </source>
</evidence>
<dbReference type="SUPFAM" id="SSF53850">
    <property type="entry name" value="Periplasmic binding protein-like II"/>
    <property type="match status" value="1"/>
</dbReference>
<evidence type="ECO:0000259" key="8">
    <source>
        <dbReference type="PROSITE" id="PS50931"/>
    </source>
</evidence>
<evidence type="ECO:0000313" key="9">
    <source>
        <dbReference type="EMBL" id="ASK42613.1"/>
    </source>
</evidence>
<dbReference type="FunFam" id="1.10.10.10:FF:000001">
    <property type="entry name" value="LysR family transcriptional regulator"/>
    <property type="match status" value="1"/>
</dbReference>
<dbReference type="GO" id="GO:0043565">
    <property type="term" value="F:sequence-specific DNA binding"/>
    <property type="evidence" value="ECO:0007669"/>
    <property type="project" value="TreeGrafter"/>
</dbReference>
<dbReference type="AlphaFoldDB" id="A0A2Z2PII9"/>
<organism evidence="9">
    <name type="scientific">Agrobacterium fabrum (strain C58 / ATCC 33970)</name>
    <name type="common">Agrobacterium tumefaciens (strain C58)</name>
    <dbReference type="NCBI Taxonomy" id="176299"/>
    <lineage>
        <taxon>Bacteria</taxon>
        <taxon>Pseudomonadati</taxon>
        <taxon>Pseudomonadota</taxon>
        <taxon>Alphaproteobacteria</taxon>
        <taxon>Hyphomicrobiales</taxon>
        <taxon>Rhizobiaceae</taxon>
        <taxon>Rhizobium/Agrobacterium group</taxon>
        <taxon>Agrobacterium</taxon>
        <taxon>Agrobacterium tumefaciens complex</taxon>
    </lineage>
</organism>
<sequence length="341" mass="37797">MVHIPVDYMFVIDFTIREVRRMRGTDFGNLRAFMMIVDSGSFVRAAAALKIAPSTLSYTIQVLEGRLGTKLLQRTTRTVRLTEAGSRLARRLGPMMSEFDTLMEDLTEPREKPSGTLKLCVPRMPMRLYMEPLLNGFEAAYTDITIDLTIGDVLVDIAVSGFDAAVIPNRSIQDDLVSIRLGPELKRIVYASPRYLARFGAPSEPGDLVHHNCINFRGPHTGAIYPWEFQRGQERFEVAVSGSLIVSDSTYTLSAALSGKGIGYGIEPISKPFLDDGSLISLLEGWVAPHPGFMLCYPKNRNISAALKALLSYVRKQSRAGSRLNDDRVNGRLGSTHIVRT</sequence>
<dbReference type="PANTHER" id="PTHR30537:SF1">
    <property type="entry name" value="HTH-TYPE TRANSCRIPTIONAL REGULATOR PGRR"/>
    <property type="match status" value="1"/>
</dbReference>
<dbReference type="Pfam" id="PF03466">
    <property type="entry name" value="LysR_substrate"/>
    <property type="match status" value="1"/>
</dbReference>
<evidence type="ECO:0000256" key="4">
    <source>
        <dbReference type="ARBA" id="ARBA00023163"/>
    </source>
</evidence>
<evidence type="ECO:0000256" key="5">
    <source>
        <dbReference type="ARBA" id="ARBA00054626"/>
    </source>
</evidence>
<keyword evidence="3" id="KW-0238">DNA-binding</keyword>
<proteinExistence type="inferred from homology"/>
<dbReference type="InterPro" id="IPR036388">
    <property type="entry name" value="WH-like_DNA-bd_sf"/>
</dbReference>
<dbReference type="EMBL" id="KY000036">
    <property type="protein sequence ID" value="ASK42613.1"/>
    <property type="molecule type" value="Genomic_DNA"/>
</dbReference>
<keyword evidence="4" id="KW-0804">Transcription</keyword>
<dbReference type="InterPro" id="IPR000847">
    <property type="entry name" value="LysR_HTH_N"/>
</dbReference>
<accession>A0A2Z2PII9</accession>
<dbReference type="InterPro" id="IPR036390">
    <property type="entry name" value="WH_DNA-bd_sf"/>
</dbReference>
<evidence type="ECO:0000256" key="2">
    <source>
        <dbReference type="ARBA" id="ARBA00023015"/>
    </source>
</evidence>
<dbReference type="GO" id="GO:0006351">
    <property type="term" value="P:DNA-templated transcription"/>
    <property type="evidence" value="ECO:0007669"/>
    <property type="project" value="TreeGrafter"/>
</dbReference>
<evidence type="ECO:0000256" key="7">
    <source>
        <dbReference type="ARBA" id="ARBA00083243"/>
    </source>
</evidence>
<name>A0A2Z2PII9_AGRFC</name>
<dbReference type="Pfam" id="PF00126">
    <property type="entry name" value="HTH_1"/>
    <property type="match status" value="1"/>
</dbReference>
<evidence type="ECO:0000256" key="1">
    <source>
        <dbReference type="ARBA" id="ARBA00009437"/>
    </source>
</evidence>
<dbReference type="PROSITE" id="PS50931">
    <property type="entry name" value="HTH_LYSR"/>
    <property type="match status" value="1"/>
</dbReference>
<evidence type="ECO:0000256" key="6">
    <source>
        <dbReference type="ARBA" id="ARBA00067332"/>
    </source>
</evidence>
<comment type="function">
    <text evidence="5">Transcriptional regulator of the ttuABCDE tartrate utilization operon.</text>
</comment>
<comment type="similarity">
    <text evidence="1">Belongs to the LysR transcriptional regulatory family.</text>
</comment>
<dbReference type="GO" id="GO:0003700">
    <property type="term" value="F:DNA-binding transcription factor activity"/>
    <property type="evidence" value="ECO:0007669"/>
    <property type="project" value="InterPro"/>
</dbReference>
<feature type="domain" description="HTH lysR-type" evidence="8">
    <location>
        <begin position="25"/>
        <end position="82"/>
    </location>
</feature>
<keyword evidence="9" id="KW-0614">Plasmid</keyword>